<reference evidence="2" key="1">
    <citation type="journal article" date="2023" name="G3 (Bethesda)">
        <title>Whole genome assemblies of Zophobas morio and Tenebrio molitor.</title>
        <authorList>
            <person name="Kaur S."/>
            <person name="Stinson S.A."/>
            <person name="diCenzo G.C."/>
        </authorList>
    </citation>
    <scope>NUCLEOTIDE SEQUENCE</scope>
    <source>
        <strain evidence="2">QUZm001</strain>
    </source>
</reference>
<accession>A0AA38IXR6</accession>
<dbReference type="AlphaFoldDB" id="A0AA38IXR6"/>
<dbReference type="Proteomes" id="UP001168821">
    <property type="component" value="Unassembled WGS sequence"/>
</dbReference>
<feature type="signal peptide" evidence="1">
    <location>
        <begin position="1"/>
        <end position="18"/>
    </location>
</feature>
<sequence length="230" mass="25427">MKLLLFLFIISTVTFTTANKYDVEAEITEKLEDLKSTVQGTISVAFITNLVKDFTSYRTSMIYSSASALGQQSQTFRNRINNLKMSAQYAGKNIDVCLSTNEPLLNKLANDASTQLNECVIVADSEMAIIEKDTNYRVDTLMNEVHKLEFQLDICANDLLCQASVTTDIETSMLSIPQKIGVEVDQAVILSDELKVQIKPCMDPKVAQYSLEAGAVASEITRCVNNILSS</sequence>
<keyword evidence="1" id="KW-0732">Signal</keyword>
<keyword evidence="3" id="KW-1185">Reference proteome</keyword>
<evidence type="ECO:0000313" key="3">
    <source>
        <dbReference type="Proteomes" id="UP001168821"/>
    </source>
</evidence>
<protein>
    <submittedName>
        <fullName evidence="2">Uncharacterized protein</fullName>
    </submittedName>
</protein>
<evidence type="ECO:0000313" key="2">
    <source>
        <dbReference type="EMBL" id="KAJ3665293.1"/>
    </source>
</evidence>
<gene>
    <name evidence="2" type="ORF">Zmor_000794</name>
</gene>
<dbReference type="EMBL" id="JALNTZ010000001">
    <property type="protein sequence ID" value="KAJ3665293.1"/>
    <property type="molecule type" value="Genomic_DNA"/>
</dbReference>
<feature type="chain" id="PRO_5041418696" evidence="1">
    <location>
        <begin position="19"/>
        <end position="230"/>
    </location>
</feature>
<name>A0AA38IXR6_9CUCU</name>
<evidence type="ECO:0000256" key="1">
    <source>
        <dbReference type="SAM" id="SignalP"/>
    </source>
</evidence>
<proteinExistence type="predicted"/>
<organism evidence="2 3">
    <name type="scientific">Zophobas morio</name>
    <dbReference type="NCBI Taxonomy" id="2755281"/>
    <lineage>
        <taxon>Eukaryota</taxon>
        <taxon>Metazoa</taxon>
        <taxon>Ecdysozoa</taxon>
        <taxon>Arthropoda</taxon>
        <taxon>Hexapoda</taxon>
        <taxon>Insecta</taxon>
        <taxon>Pterygota</taxon>
        <taxon>Neoptera</taxon>
        <taxon>Endopterygota</taxon>
        <taxon>Coleoptera</taxon>
        <taxon>Polyphaga</taxon>
        <taxon>Cucujiformia</taxon>
        <taxon>Tenebrionidae</taxon>
        <taxon>Zophobas</taxon>
    </lineage>
</organism>
<comment type="caution">
    <text evidence="2">The sequence shown here is derived from an EMBL/GenBank/DDBJ whole genome shotgun (WGS) entry which is preliminary data.</text>
</comment>